<feature type="transmembrane region" description="Helical" evidence="1">
    <location>
        <begin position="56"/>
        <end position="78"/>
    </location>
</feature>
<feature type="domain" description="DUF6533" evidence="2">
    <location>
        <begin position="27"/>
        <end position="69"/>
    </location>
</feature>
<dbReference type="OrthoDB" id="2637653at2759"/>
<name>M2R865_CERS8</name>
<evidence type="ECO:0000313" key="4">
    <source>
        <dbReference type="Proteomes" id="UP000016930"/>
    </source>
</evidence>
<protein>
    <recommendedName>
        <fullName evidence="2">DUF6533 domain-containing protein</fullName>
    </recommendedName>
</protein>
<reference evidence="3 4" key="1">
    <citation type="journal article" date="2012" name="Proc. Natl. Acad. Sci. U.S.A.">
        <title>Comparative genomics of Ceriporiopsis subvermispora and Phanerochaete chrysosporium provide insight into selective ligninolysis.</title>
        <authorList>
            <person name="Fernandez-Fueyo E."/>
            <person name="Ruiz-Duenas F.J."/>
            <person name="Ferreira P."/>
            <person name="Floudas D."/>
            <person name="Hibbett D.S."/>
            <person name="Canessa P."/>
            <person name="Larrondo L.F."/>
            <person name="James T.Y."/>
            <person name="Seelenfreund D."/>
            <person name="Lobos S."/>
            <person name="Polanco R."/>
            <person name="Tello M."/>
            <person name="Honda Y."/>
            <person name="Watanabe T."/>
            <person name="Watanabe T."/>
            <person name="Ryu J.S."/>
            <person name="Kubicek C.P."/>
            <person name="Schmoll M."/>
            <person name="Gaskell J."/>
            <person name="Hammel K.E."/>
            <person name="St John F.J."/>
            <person name="Vanden Wymelenberg A."/>
            <person name="Sabat G."/>
            <person name="Splinter BonDurant S."/>
            <person name="Syed K."/>
            <person name="Yadav J.S."/>
            <person name="Doddapaneni H."/>
            <person name="Subramanian V."/>
            <person name="Lavin J.L."/>
            <person name="Oguiza J.A."/>
            <person name="Perez G."/>
            <person name="Pisabarro A.G."/>
            <person name="Ramirez L."/>
            <person name="Santoyo F."/>
            <person name="Master E."/>
            <person name="Coutinho P.M."/>
            <person name="Henrissat B."/>
            <person name="Lombard V."/>
            <person name="Magnuson J.K."/>
            <person name="Kuees U."/>
            <person name="Hori C."/>
            <person name="Igarashi K."/>
            <person name="Samejima M."/>
            <person name="Held B.W."/>
            <person name="Barry K.W."/>
            <person name="LaButti K.M."/>
            <person name="Lapidus A."/>
            <person name="Lindquist E.A."/>
            <person name="Lucas S.M."/>
            <person name="Riley R."/>
            <person name="Salamov A.A."/>
            <person name="Hoffmeister D."/>
            <person name="Schwenk D."/>
            <person name="Hadar Y."/>
            <person name="Yarden O."/>
            <person name="de Vries R.P."/>
            <person name="Wiebenga A."/>
            <person name="Stenlid J."/>
            <person name="Eastwood D."/>
            <person name="Grigoriev I.V."/>
            <person name="Berka R.M."/>
            <person name="Blanchette R.A."/>
            <person name="Kersten P."/>
            <person name="Martinez A.T."/>
            <person name="Vicuna R."/>
            <person name="Cullen D."/>
        </authorList>
    </citation>
    <scope>NUCLEOTIDE SEQUENCE [LARGE SCALE GENOMIC DNA]</scope>
    <source>
        <strain evidence="3 4">B</strain>
    </source>
</reference>
<evidence type="ECO:0000313" key="3">
    <source>
        <dbReference type="EMBL" id="EMD34876.1"/>
    </source>
</evidence>
<dbReference type="InterPro" id="IPR045340">
    <property type="entry name" value="DUF6533"/>
</dbReference>
<feature type="transmembrane region" description="Helical" evidence="1">
    <location>
        <begin position="98"/>
        <end position="121"/>
    </location>
</feature>
<dbReference type="HOGENOM" id="CLU_035509_10_5_1"/>
<dbReference type="AlphaFoldDB" id="M2R865"/>
<sequence>MVIPDDRVSSPFAGPKIDSHIPIVGRVAVAATAFIVWDTIIHLADEVEYIWRGPRLWTTWCYAFVRHVPYLVQGTILYLTNTVSSGKTFSYEQCRGWIIYQFASVEAIIVVVELILIARVFAMYHGNRAIRVVTLAFYCMEIIGMTGILVVTVPNMGFSNTCDVTSMPRVFACYWIFSLCFETFLFTLTLFKFFRSAACYLHDRSLLLMLVRDGTWAYTAIFAVMLTNTLMYQVVKNSLAGVFFFCEISVVSFAGSHVLLNLRRLAKQSPELKVSSGMTTQTIRFSSHVPVDPACDSEEATQVQSTVVASSMQEISWTCIGDCDMRDVTSSV</sequence>
<keyword evidence="1" id="KW-1133">Transmembrane helix</keyword>
<feature type="transmembrane region" description="Helical" evidence="1">
    <location>
        <begin position="20"/>
        <end position="44"/>
    </location>
</feature>
<gene>
    <name evidence="3" type="ORF">CERSUDRAFT_125397</name>
</gene>
<dbReference type="Pfam" id="PF20151">
    <property type="entry name" value="DUF6533"/>
    <property type="match status" value="1"/>
</dbReference>
<feature type="transmembrane region" description="Helical" evidence="1">
    <location>
        <begin position="174"/>
        <end position="194"/>
    </location>
</feature>
<keyword evidence="4" id="KW-1185">Reference proteome</keyword>
<feature type="transmembrane region" description="Helical" evidence="1">
    <location>
        <begin position="215"/>
        <end position="235"/>
    </location>
</feature>
<evidence type="ECO:0000259" key="2">
    <source>
        <dbReference type="Pfam" id="PF20151"/>
    </source>
</evidence>
<dbReference type="Proteomes" id="UP000016930">
    <property type="component" value="Unassembled WGS sequence"/>
</dbReference>
<feature type="transmembrane region" description="Helical" evidence="1">
    <location>
        <begin position="241"/>
        <end position="260"/>
    </location>
</feature>
<proteinExistence type="predicted"/>
<keyword evidence="1" id="KW-0812">Transmembrane</keyword>
<organism evidence="3 4">
    <name type="scientific">Ceriporiopsis subvermispora (strain B)</name>
    <name type="common">White-rot fungus</name>
    <name type="synonym">Gelatoporia subvermispora</name>
    <dbReference type="NCBI Taxonomy" id="914234"/>
    <lineage>
        <taxon>Eukaryota</taxon>
        <taxon>Fungi</taxon>
        <taxon>Dikarya</taxon>
        <taxon>Basidiomycota</taxon>
        <taxon>Agaricomycotina</taxon>
        <taxon>Agaricomycetes</taxon>
        <taxon>Polyporales</taxon>
        <taxon>Gelatoporiaceae</taxon>
        <taxon>Gelatoporia</taxon>
    </lineage>
</organism>
<keyword evidence="1" id="KW-0472">Membrane</keyword>
<evidence type="ECO:0000256" key="1">
    <source>
        <dbReference type="SAM" id="Phobius"/>
    </source>
</evidence>
<feature type="transmembrane region" description="Helical" evidence="1">
    <location>
        <begin position="133"/>
        <end position="154"/>
    </location>
</feature>
<accession>M2R865</accession>
<dbReference type="STRING" id="914234.M2R865"/>
<dbReference type="EMBL" id="KB445802">
    <property type="protein sequence ID" value="EMD34876.1"/>
    <property type="molecule type" value="Genomic_DNA"/>
</dbReference>